<dbReference type="Pfam" id="PF00984">
    <property type="entry name" value="UDPG_MGDP_dh"/>
    <property type="match status" value="1"/>
</dbReference>
<protein>
    <submittedName>
        <fullName evidence="5">Nucleotide sugar dehydrogenase</fullName>
    </submittedName>
</protein>
<keyword evidence="1" id="KW-0560">Oxidoreductase</keyword>
<evidence type="ECO:0000256" key="1">
    <source>
        <dbReference type="ARBA" id="ARBA00023002"/>
    </source>
</evidence>
<dbReference type="InterPro" id="IPR036291">
    <property type="entry name" value="NAD(P)-bd_dom_sf"/>
</dbReference>
<evidence type="ECO:0000313" key="6">
    <source>
        <dbReference type="Proteomes" id="UP000230161"/>
    </source>
</evidence>
<dbReference type="InterPro" id="IPR036220">
    <property type="entry name" value="UDP-Glc/GDP-Man_DH_C_sf"/>
</dbReference>
<dbReference type="InterPro" id="IPR014026">
    <property type="entry name" value="UDP-Glc/GDP-Man_DH_dimer"/>
</dbReference>
<dbReference type="PIRSF" id="PIRSF000124">
    <property type="entry name" value="UDPglc_GDPman_dh"/>
    <property type="match status" value="1"/>
</dbReference>
<name>A0A2M9BWK8_9MICO</name>
<dbReference type="InterPro" id="IPR028359">
    <property type="entry name" value="UDP_ManNAc/GlcNAc_DH"/>
</dbReference>
<feature type="domain" description="UDP-glucose/GDP-mannose dehydrogenase C-terminal" evidence="4">
    <location>
        <begin position="351"/>
        <end position="442"/>
    </location>
</feature>
<comment type="caution">
    <text evidence="5">The sequence shown here is derived from an EMBL/GenBank/DDBJ whole genome shotgun (WGS) entry which is preliminary data.</text>
</comment>
<dbReference type="PANTHER" id="PTHR43491">
    <property type="entry name" value="UDP-N-ACETYL-D-MANNOSAMINE DEHYDROGENASE"/>
    <property type="match status" value="1"/>
</dbReference>
<dbReference type="SUPFAM" id="SSF52413">
    <property type="entry name" value="UDP-glucose/GDP-mannose dehydrogenase C-terminal domain"/>
    <property type="match status" value="1"/>
</dbReference>
<dbReference type="InterPro" id="IPR001732">
    <property type="entry name" value="UDP-Glc/GDP-Man_DH_N"/>
</dbReference>
<dbReference type="Proteomes" id="UP000230161">
    <property type="component" value="Unassembled WGS sequence"/>
</dbReference>
<keyword evidence="6" id="KW-1185">Reference proteome</keyword>
<dbReference type="EMBL" id="PGFB01000003">
    <property type="protein sequence ID" value="PJJ62336.1"/>
    <property type="molecule type" value="Genomic_DNA"/>
</dbReference>
<dbReference type="GO" id="GO:0016616">
    <property type="term" value="F:oxidoreductase activity, acting on the CH-OH group of donors, NAD or NADP as acceptor"/>
    <property type="evidence" value="ECO:0007669"/>
    <property type="project" value="InterPro"/>
</dbReference>
<dbReference type="GO" id="GO:0016628">
    <property type="term" value="F:oxidoreductase activity, acting on the CH-CH group of donors, NAD or NADP as acceptor"/>
    <property type="evidence" value="ECO:0007669"/>
    <property type="project" value="InterPro"/>
</dbReference>
<dbReference type="Pfam" id="PF03721">
    <property type="entry name" value="UDPG_MGDP_dh_N"/>
    <property type="match status" value="1"/>
</dbReference>
<dbReference type="SUPFAM" id="SSF48179">
    <property type="entry name" value="6-phosphogluconate dehydrogenase C-terminal domain-like"/>
    <property type="match status" value="1"/>
</dbReference>
<dbReference type="GO" id="GO:0000271">
    <property type="term" value="P:polysaccharide biosynthetic process"/>
    <property type="evidence" value="ECO:0007669"/>
    <property type="project" value="InterPro"/>
</dbReference>
<evidence type="ECO:0000256" key="2">
    <source>
        <dbReference type="ARBA" id="ARBA00023027"/>
    </source>
</evidence>
<comment type="similarity">
    <text evidence="3">Belongs to the UDP-glucose/GDP-mannose dehydrogenase family.</text>
</comment>
<dbReference type="InterPro" id="IPR017476">
    <property type="entry name" value="UDP-Glc/GDP-Man"/>
</dbReference>
<gene>
    <name evidence="5" type="ORF">CLV54_2136</name>
</gene>
<evidence type="ECO:0000259" key="4">
    <source>
        <dbReference type="SMART" id="SM00984"/>
    </source>
</evidence>
<dbReference type="AlphaFoldDB" id="A0A2M9BWK8"/>
<keyword evidence="2" id="KW-0520">NAD</keyword>
<organism evidence="5 6">
    <name type="scientific">Compostimonas suwonensis</name>
    <dbReference type="NCBI Taxonomy" id="1048394"/>
    <lineage>
        <taxon>Bacteria</taxon>
        <taxon>Bacillati</taxon>
        <taxon>Actinomycetota</taxon>
        <taxon>Actinomycetes</taxon>
        <taxon>Micrococcales</taxon>
        <taxon>Microbacteriaceae</taxon>
        <taxon>Compostimonas</taxon>
    </lineage>
</organism>
<accession>A0A2M9BWK8</accession>
<evidence type="ECO:0000313" key="5">
    <source>
        <dbReference type="EMBL" id="PJJ62336.1"/>
    </source>
</evidence>
<dbReference type="OrthoDB" id="5193947at2"/>
<sequence>MTTLRPTTRPLTIPRRSEWRTEIVDAPPEPAPVFDYDVAIVGLGYVGLPTALAFHHAGARVLALDSSAARRATIQAQTPDISDADHARLSHALGDDSFRLTGDSTLLRSAAAVVVCVPTPVDHHLIPDLAILRSACATVVAHATEGQLFMLTSTSYVGCTNDLLLAPLRARGFTIGTDVFVAFSAERIDPGSSGFAQEDVTRVMGGATLQCEEEADKLLRRYAADVHRVSSLAAAEMTKLLENTFRAVNIALANEFADICRALDVSVTDVIDAASTKPYGFMPFYPGPGVGGHCIPCDPHYLLWQLREQRIDAPVITQAMTQIAGRPTHVVDRVQTVLSERGIGIAGARILVVGVSYKADVEDLRESPALEILASLTARGAAVGYLDPHFASVTLATGQIVDGLIDPVSFSPDLVLVHTRHTAEDLSWLEPGQLIVDATYRSADLPERVLL</sequence>
<reference evidence="5 6" key="1">
    <citation type="submission" date="2017-11" db="EMBL/GenBank/DDBJ databases">
        <title>Genomic Encyclopedia of Archaeal and Bacterial Type Strains, Phase II (KMG-II): From Individual Species to Whole Genera.</title>
        <authorList>
            <person name="Goeker M."/>
        </authorList>
    </citation>
    <scope>NUCLEOTIDE SEQUENCE [LARGE SCALE GENOMIC DNA]</scope>
    <source>
        <strain evidence="5 6">DSM 25625</strain>
    </source>
</reference>
<dbReference type="NCBIfam" id="TIGR03026">
    <property type="entry name" value="NDP-sugDHase"/>
    <property type="match status" value="1"/>
</dbReference>
<dbReference type="InterPro" id="IPR014027">
    <property type="entry name" value="UDP-Glc/GDP-Man_DH_C"/>
</dbReference>
<proteinExistence type="inferred from homology"/>
<evidence type="ECO:0000256" key="3">
    <source>
        <dbReference type="PIRNR" id="PIRNR000124"/>
    </source>
</evidence>
<dbReference type="InterPro" id="IPR008927">
    <property type="entry name" value="6-PGluconate_DH-like_C_sf"/>
</dbReference>
<dbReference type="RefSeq" id="WP_100344909.1">
    <property type="nucleotide sequence ID" value="NZ_PGFB01000003.1"/>
</dbReference>
<dbReference type="Pfam" id="PF03720">
    <property type="entry name" value="UDPG_MGDP_dh_C"/>
    <property type="match status" value="1"/>
</dbReference>
<dbReference type="PANTHER" id="PTHR43491:SF1">
    <property type="entry name" value="UDP-N-ACETYL-D-MANNOSAMINE DEHYDROGENASE"/>
    <property type="match status" value="1"/>
</dbReference>
<dbReference type="GO" id="GO:0051287">
    <property type="term" value="F:NAD binding"/>
    <property type="evidence" value="ECO:0007669"/>
    <property type="project" value="InterPro"/>
</dbReference>
<dbReference type="PIRSF" id="PIRSF500136">
    <property type="entry name" value="UDP_ManNAc_DH"/>
    <property type="match status" value="1"/>
</dbReference>
<dbReference type="Gene3D" id="3.40.50.720">
    <property type="entry name" value="NAD(P)-binding Rossmann-like Domain"/>
    <property type="match status" value="2"/>
</dbReference>
<dbReference type="SMART" id="SM00984">
    <property type="entry name" value="UDPG_MGDP_dh_C"/>
    <property type="match status" value="1"/>
</dbReference>
<dbReference type="SUPFAM" id="SSF51735">
    <property type="entry name" value="NAD(P)-binding Rossmann-fold domains"/>
    <property type="match status" value="1"/>
</dbReference>